<accession>G4STF3</accession>
<reference evidence="2" key="1">
    <citation type="journal article" date="2012" name="J. Bacteriol.">
        <title>Genome sequence of the haloalkaliphilic methanotrophic bacterium Methylomicrobium alcaliphilum 20Z.</title>
        <authorList>
            <person name="Vuilleumier S."/>
            <person name="Khmelenina V.N."/>
            <person name="Bringel F."/>
            <person name="Reshetnikov A.S."/>
            <person name="Lajus A."/>
            <person name="Mangenot S."/>
            <person name="Rouy Z."/>
            <person name="Op den Camp H.J."/>
            <person name="Jetten M.S."/>
            <person name="Dispirito A.A."/>
            <person name="Dunfield P."/>
            <person name="Klotz M.G."/>
            <person name="Semrau J.D."/>
            <person name="Stein L.Y."/>
            <person name="Barbe V."/>
            <person name="Medigue C."/>
            <person name="Trotsenko Y.A."/>
            <person name="Kalyuzhnaya M.G."/>
        </authorList>
    </citation>
    <scope>NUCLEOTIDE SEQUENCE [LARGE SCALE GENOMIC DNA]</scope>
    <source>
        <strain evidence="2">DSM 19304 / NCIMB 14124 / VKM B-2133 / 20Z</strain>
    </source>
</reference>
<keyword evidence="2" id="KW-1185">Reference proteome</keyword>
<dbReference type="KEGG" id="mah:MEALZ_2223"/>
<dbReference type="PATRIC" id="fig|271065.3.peg.2285"/>
<evidence type="ECO:0000313" key="1">
    <source>
        <dbReference type="EMBL" id="CCE23909.1"/>
    </source>
</evidence>
<proteinExistence type="predicted"/>
<dbReference type="AlphaFoldDB" id="G4STF3"/>
<sequence length="529" mass="60288">MKNSFFLVIPAQQNISERLRIFEEKALKHWLDELPVANPGLSTRLIYDFLKEFNSLAMSAQTRLDALEILSFRVSSVEEYLRFRLMQEGFPKEPDEHKIFNVLIAIEKEFTLGYWIVVKELTRRSVGWFQGKSAPLSIQRAIRGLSNIVVSHYLMNFPVPDWVWIDIHSLYRLSVKIKKDSTNVPKSHLEPGQGLSVGDCYRQILLLCLAEPSGLMQKEVLQVFNFIEQHSAHLAISHSPFETQPHQCIILTDEDQGPHFISESAPPSDSSVLYLGFNKLIKVLQNKSKFVSKEQARFSSLMLVKDGDGLLPAELLDYLLSRWTGIEFHGVPVFGDRLERYFCIGLEACHDLLSGDDPANKLGEDEMVAESASERSLACRFNKAGMISIGSLIGFRKKNSPISKRSLGVVNKITSVKADGKIGFEIQLLASRVFAVSYKSYTKNETDELPQKALIYGVKNQESEKSFIILESFNLKDGDLIRMTMNNETFPIILRDRKNIGLGYWQFECRRVEELNVQKTETKKGYDFI</sequence>
<evidence type="ECO:0000313" key="2">
    <source>
        <dbReference type="Proteomes" id="UP000008315"/>
    </source>
</evidence>
<gene>
    <name evidence="1" type="ordered locus">MEALZ_2223</name>
</gene>
<dbReference type="HOGENOM" id="CLU_514633_0_0_6"/>
<organism evidence="1 2">
    <name type="scientific">Methylotuvimicrobium alcaliphilum (strain DSM 19304 / NCIMB 14124 / VKM B-2133 / 20Z)</name>
    <name type="common">Methylomicrobium alcaliphilum</name>
    <dbReference type="NCBI Taxonomy" id="1091494"/>
    <lineage>
        <taxon>Bacteria</taxon>
        <taxon>Pseudomonadati</taxon>
        <taxon>Pseudomonadota</taxon>
        <taxon>Gammaproteobacteria</taxon>
        <taxon>Methylococcales</taxon>
        <taxon>Methylococcaceae</taxon>
        <taxon>Methylotuvimicrobium</taxon>
    </lineage>
</organism>
<dbReference type="EMBL" id="FO082060">
    <property type="protein sequence ID" value="CCE23909.1"/>
    <property type="molecule type" value="Genomic_DNA"/>
</dbReference>
<dbReference type="Proteomes" id="UP000008315">
    <property type="component" value="Chromosome"/>
</dbReference>
<name>G4STF3_META2</name>
<dbReference type="RefSeq" id="WP_014148695.1">
    <property type="nucleotide sequence ID" value="NC_016112.1"/>
</dbReference>
<dbReference type="STRING" id="1091494.MEALZ_2223"/>
<protein>
    <submittedName>
        <fullName evidence="1">Uncharacterized protein</fullName>
    </submittedName>
</protein>